<proteinExistence type="predicted"/>
<feature type="compositionally biased region" description="Basic and acidic residues" evidence="1">
    <location>
        <begin position="138"/>
        <end position="153"/>
    </location>
</feature>
<evidence type="ECO:0000256" key="1">
    <source>
        <dbReference type="SAM" id="MobiDB-lite"/>
    </source>
</evidence>
<dbReference type="AlphaFoldDB" id="I4BLH1"/>
<dbReference type="STRING" id="710421.Mycch_3388"/>
<reference evidence="2 3" key="1">
    <citation type="submission" date="2012-06" db="EMBL/GenBank/DDBJ databases">
        <title>Complete sequence of chromosome of Mycobacterium chubuense NBB4.</title>
        <authorList>
            <consortium name="US DOE Joint Genome Institute"/>
            <person name="Lucas S."/>
            <person name="Han J."/>
            <person name="Lapidus A."/>
            <person name="Cheng J.-F."/>
            <person name="Goodwin L."/>
            <person name="Pitluck S."/>
            <person name="Peters L."/>
            <person name="Mikhailova N."/>
            <person name="Teshima H."/>
            <person name="Detter J.C."/>
            <person name="Han C."/>
            <person name="Tapia R."/>
            <person name="Land M."/>
            <person name="Hauser L."/>
            <person name="Kyrpides N."/>
            <person name="Ivanova N."/>
            <person name="Pagani I."/>
            <person name="Mattes T."/>
            <person name="Holmes A."/>
            <person name="Rutledge P."/>
            <person name="Paulsen I."/>
            <person name="Coleman N."/>
            <person name="Woyke T."/>
        </authorList>
    </citation>
    <scope>NUCLEOTIDE SEQUENCE [LARGE SCALE GENOMIC DNA]</scope>
    <source>
        <strain evidence="2 3">NBB4</strain>
    </source>
</reference>
<keyword evidence="3" id="KW-1185">Reference proteome</keyword>
<evidence type="ECO:0000313" key="2">
    <source>
        <dbReference type="EMBL" id="AFM18128.1"/>
    </source>
</evidence>
<protein>
    <submittedName>
        <fullName evidence="2">Uncharacterized protein</fullName>
    </submittedName>
</protein>
<feature type="compositionally biased region" description="Acidic residues" evidence="1">
    <location>
        <begin position="121"/>
        <end position="137"/>
    </location>
</feature>
<dbReference type="Proteomes" id="UP000006057">
    <property type="component" value="Chromosome"/>
</dbReference>
<organism evidence="2 3">
    <name type="scientific">Mycolicibacterium chubuense (strain NBB4)</name>
    <name type="common">Mycobacterium chubuense</name>
    <dbReference type="NCBI Taxonomy" id="710421"/>
    <lineage>
        <taxon>Bacteria</taxon>
        <taxon>Bacillati</taxon>
        <taxon>Actinomycetota</taxon>
        <taxon>Actinomycetes</taxon>
        <taxon>Mycobacteriales</taxon>
        <taxon>Mycobacteriaceae</taxon>
        <taxon>Mycolicibacterium</taxon>
    </lineage>
</organism>
<dbReference type="HOGENOM" id="CLU_033151_0_0_11"/>
<feature type="region of interest" description="Disordered" evidence="1">
    <location>
        <begin position="105"/>
        <end position="170"/>
    </location>
</feature>
<accession>I4BLH1</accession>
<feature type="compositionally biased region" description="Basic and acidic residues" evidence="1">
    <location>
        <begin position="108"/>
        <end position="119"/>
    </location>
</feature>
<sequence length="384" mass="40651" precursor="true">MGLRDTLARLAVTRVRVLTVEVAGHWVTRCALEREMSARGWRRALCAADADVLAVCGPPGPEMSTVVEQIWRQLPGPRARVDIRDAAHAARELDSAAATLLDIAGQRVDARDRPRHPEPAPDSEDGEAGDGDGDGEADMDHDSDHSGMDHGDMDGDMDMAPEGIPLAQGGEDRDGLEMDTLHLRLGPVLSFWPAALVLRCSLHGDVIAEAQAWIVDAAGPVGDWTAGRSATGSVAAARECDHIHDLLALAGWARGAVLARRCRDLLLAGDDRGALPLLERLQRSVRRSGVLRWSLCGVGPLTERELDRCQLPAGLSGDAYDRLLERLRIASGLASKSLRDSPLPGGAVVEALPDLVAGLDIAAARLTVAGLGIETSLRAGVGTA</sequence>
<evidence type="ECO:0000313" key="3">
    <source>
        <dbReference type="Proteomes" id="UP000006057"/>
    </source>
</evidence>
<dbReference type="PATRIC" id="fig|710421.3.peg.3389"/>
<dbReference type="OrthoDB" id="3373298at2"/>
<dbReference type="eggNOG" id="ENOG502ZBMW">
    <property type="taxonomic scope" value="Bacteria"/>
</dbReference>
<dbReference type="KEGG" id="mcb:Mycch_3388"/>
<dbReference type="EMBL" id="CP003053">
    <property type="protein sequence ID" value="AFM18128.1"/>
    <property type="molecule type" value="Genomic_DNA"/>
</dbReference>
<name>I4BLH1_MYCCN</name>
<gene>
    <name evidence="2" type="ordered locus">Mycch_3388</name>
</gene>